<organism evidence="3 4">
    <name type="scientific">Arthrobacter halodurans</name>
    <dbReference type="NCBI Taxonomy" id="516699"/>
    <lineage>
        <taxon>Bacteria</taxon>
        <taxon>Bacillati</taxon>
        <taxon>Actinomycetota</taxon>
        <taxon>Actinomycetes</taxon>
        <taxon>Micrococcales</taxon>
        <taxon>Micrococcaceae</taxon>
        <taxon>Arthrobacter</taxon>
    </lineage>
</organism>
<accession>A0ABV4UJA0</accession>
<feature type="signal peptide" evidence="1">
    <location>
        <begin position="1"/>
        <end position="35"/>
    </location>
</feature>
<feature type="chain" id="PRO_5047380167" evidence="1">
    <location>
        <begin position="36"/>
        <end position="557"/>
    </location>
</feature>
<dbReference type="SUPFAM" id="SSF53850">
    <property type="entry name" value="Periplasmic binding protein-like II"/>
    <property type="match status" value="1"/>
</dbReference>
<keyword evidence="4" id="KW-1185">Reference proteome</keyword>
<sequence>MPKNPKRPLTVVAATLAIGALALTGCSASSTSGGAANGAETSNELLTIPREDTATFTSNFNPFSPNALPMTQQSVFEPLLIVNPVKGEPVPWLGASWVADDDARGVTFTLREGVKWSDGKPLTADDVVYTFKLQKEILGGFDYLDKVSAVDAGTVRFDFDKPYAPGLFEVGQQVIAPKHVWSKIADPAKATNDTPVGTGPYTQVSRFQTQSFELLKNPTYWQPEKQQLAGIRMLAFAGNSGANLALQNGDVDWSDQFIPNVQKTFVDKDPEHRHFWYPTTGGTINWQLNTTKAPFNDPVVRKALSMAVDRDQVATLGMSGYTQPADCTGLSDAYSSWRDQSIVDKCEWTKLDVDKANQMLDEAGYTKGADGLRTLKDGKPFQFKFSVGSASSDWLSVAQIISKNMEELGVKVEVNSPDWSQVVSGYTDGSFDSGIVWSNAGATPVEFYRGVMSEEVVKPVGKTANENYHRFGDPEATATLEKLVATADPAGQKALVGDLQERFDEVAPVIPLFSGPVWGAYTDERFTGWPSSDNPYATLSARSTTTVLVLTSLAPAQ</sequence>
<dbReference type="EMBL" id="JBHDLJ010000002">
    <property type="protein sequence ID" value="MFB0833645.1"/>
    <property type="molecule type" value="Genomic_DNA"/>
</dbReference>
<dbReference type="Gene3D" id="3.90.76.10">
    <property type="entry name" value="Dipeptide-binding Protein, Domain 1"/>
    <property type="match status" value="1"/>
</dbReference>
<name>A0ABV4UJA0_9MICC</name>
<dbReference type="InterPro" id="IPR030678">
    <property type="entry name" value="Peptide/Ni-bd"/>
</dbReference>
<dbReference type="Gene3D" id="3.10.105.10">
    <property type="entry name" value="Dipeptide-binding Protein, Domain 3"/>
    <property type="match status" value="1"/>
</dbReference>
<dbReference type="InterPro" id="IPR000914">
    <property type="entry name" value="SBP_5_dom"/>
</dbReference>
<dbReference type="InterPro" id="IPR039424">
    <property type="entry name" value="SBP_5"/>
</dbReference>
<dbReference type="Gene3D" id="3.40.190.10">
    <property type="entry name" value="Periplasmic binding protein-like II"/>
    <property type="match status" value="1"/>
</dbReference>
<dbReference type="RefSeq" id="WP_373970811.1">
    <property type="nucleotide sequence ID" value="NZ_JBHDLJ010000002.1"/>
</dbReference>
<proteinExistence type="predicted"/>
<reference evidence="3 4" key="1">
    <citation type="submission" date="2024-09" db="EMBL/GenBank/DDBJ databases">
        <authorList>
            <person name="Salinas-Garcia M.A."/>
            <person name="Prieme A."/>
        </authorList>
    </citation>
    <scope>NUCLEOTIDE SEQUENCE [LARGE SCALE GENOMIC DNA]</scope>
    <source>
        <strain evidence="3 4">DSM 21081</strain>
    </source>
</reference>
<evidence type="ECO:0000259" key="2">
    <source>
        <dbReference type="Pfam" id="PF00496"/>
    </source>
</evidence>
<dbReference type="CDD" id="cd08509">
    <property type="entry name" value="PBP2_TmCBP_oligosaccharides_like"/>
    <property type="match status" value="1"/>
</dbReference>
<dbReference type="PIRSF" id="PIRSF002741">
    <property type="entry name" value="MppA"/>
    <property type="match status" value="1"/>
</dbReference>
<dbReference type="Pfam" id="PF00496">
    <property type="entry name" value="SBP_bac_5"/>
    <property type="match status" value="1"/>
</dbReference>
<feature type="domain" description="Solute-binding protein family 5" evidence="2">
    <location>
        <begin position="88"/>
        <end position="447"/>
    </location>
</feature>
<keyword evidence="1" id="KW-0732">Signal</keyword>
<dbReference type="Proteomes" id="UP001575652">
    <property type="component" value="Unassembled WGS sequence"/>
</dbReference>
<comment type="caution">
    <text evidence="3">The sequence shown here is derived from an EMBL/GenBank/DDBJ whole genome shotgun (WGS) entry which is preliminary data.</text>
</comment>
<dbReference type="PROSITE" id="PS51257">
    <property type="entry name" value="PROKAR_LIPOPROTEIN"/>
    <property type="match status" value="1"/>
</dbReference>
<gene>
    <name evidence="3" type="ORF">ACETWP_03510</name>
</gene>
<evidence type="ECO:0000256" key="1">
    <source>
        <dbReference type="SAM" id="SignalP"/>
    </source>
</evidence>
<dbReference type="PANTHER" id="PTHR30290">
    <property type="entry name" value="PERIPLASMIC BINDING COMPONENT OF ABC TRANSPORTER"/>
    <property type="match status" value="1"/>
</dbReference>
<protein>
    <submittedName>
        <fullName evidence="3">ABC transporter substrate-binding protein</fullName>
    </submittedName>
</protein>
<dbReference type="PANTHER" id="PTHR30290:SF82">
    <property type="entry name" value="ABC-TYPE DIPEPTIDE_OLIGOPEPTIDE TRANSPORT SYSTEM, PERIPLASMIC COMPONENT"/>
    <property type="match status" value="1"/>
</dbReference>
<evidence type="ECO:0000313" key="4">
    <source>
        <dbReference type="Proteomes" id="UP001575652"/>
    </source>
</evidence>
<evidence type="ECO:0000313" key="3">
    <source>
        <dbReference type="EMBL" id="MFB0833645.1"/>
    </source>
</evidence>